<dbReference type="PROSITE" id="PS50102">
    <property type="entry name" value="RRM"/>
    <property type="match status" value="1"/>
</dbReference>
<dbReference type="EMBL" id="LJSK01000035">
    <property type="protein sequence ID" value="KPI88945.1"/>
    <property type="molecule type" value="Genomic_DNA"/>
</dbReference>
<sequence>MTTIVLHNLPVGCMESDIHRALLIYGTAVNIKMDTRISQAVVTMRTQQEAQALLNRHSVNVSGTSVRVDTQQSQSPQPPPSQQLPPNAMGAAGYPYAHHPPGAMHAGMAPPASVSALSQQQQSFYPPNIGGGYNSISPPPSHLLTGSGNAIMPAPPQTSGRLKVVVDDCRYPITRDVLARMFSMIAPPVAVSCGPYGPTTTGLVEFAESASAQKAVDLFHGKPIYPDCCYVKLTFAPMWEVTPPPGLGASVTPPAVDAPNAPGYPYAGQAGMPGSASLFAAPPPPPNADIDARYPGWYPRGGGGVGSGYDALYYGGYRRGDGVSLPTAAAAGRGHGVAYGDDDRREYAIGLSRGNGRGGDIPHRGLMVRGGRGAVRGAVRGGGAPPDFSPYNISPLHAHYPPSLRAAAAGESAGVGIGSRPAVAPVTDCAVLISGVAESVPLYDLWVLLEVYGNVKSLKRQHTDRTQVVAQFQHATDTVLAVQYLHGCIFRGSKLRLKRFLGYQERDTEWNLGPSTDPSTAAALFEKDYHHRVSPHMPRNPHSAMYPDKNLFLSNLTEDVTDHELEEMWRRAGFEPVASYRRGPKTSIVGFKDVETAINALIAMHLKSFESRTLYVTFSRFPPGPRLPKTEQEGARDEEKEDGADEGEGHPEKPSPALPPSITATTAEAPKPHDPVPVEKTSEVGEVAPATVVEEAKEAPKTSKHKGRSAKK</sequence>
<keyword evidence="5" id="KW-1185">Reference proteome</keyword>
<gene>
    <name evidence="4" type="ORF">ABL78_1911</name>
</gene>
<feature type="region of interest" description="Disordered" evidence="2">
    <location>
        <begin position="128"/>
        <end position="148"/>
    </location>
</feature>
<reference evidence="4 5" key="1">
    <citation type="journal article" date="2015" name="PLoS Pathog.">
        <title>Leptomonas seymouri: Adaptations to the Dixenous Life Cycle Analyzed by Genome Sequencing, Transcriptome Profiling and Co-infection with Leishmania donovani.</title>
        <authorList>
            <person name="Kraeva N."/>
            <person name="Butenko A."/>
            <person name="Hlavacova J."/>
            <person name="Kostygov A."/>
            <person name="Myskova J."/>
            <person name="Grybchuk D."/>
            <person name="Lestinova T."/>
            <person name="Votypka J."/>
            <person name="Volf P."/>
            <person name="Opperdoes F."/>
            <person name="Flegontov P."/>
            <person name="Lukes J."/>
            <person name="Yurchenko V."/>
        </authorList>
    </citation>
    <scope>NUCLEOTIDE SEQUENCE [LARGE SCALE GENOMIC DNA]</scope>
    <source>
        <strain evidence="4 5">ATCC 30220</strain>
    </source>
</reference>
<feature type="compositionally biased region" description="Basic and acidic residues" evidence="2">
    <location>
        <begin position="670"/>
        <end position="683"/>
    </location>
</feature>
<dbReference type="InterPro" id="IPR012677">
    <property type="entry name" value="Nucleotide-bd_a/b_plait_sf"/>
</dbReference>
<dbReference type="Gene3D" id="3.30.70.330">
    <property type="match status" value="4"/>
</dbReference>
<dbReference type="OMA" id="CRYPITR"/>
<evidence type="ECO:0000313" key="4">
    <source>
        <dbReference type="EMBL" id="KPI88945.1"/>
    </source>
</evidence>
<dbReference type="CDD" id="cd00590">
    <property type="entry name" value="RRM_SF"/>
    <property type="match status" value="1"/>
</dbReference>
<dbReference type="GO" id="GO:0003723">
    <property type="term" value="F:RNA binding"/>
    <property type="evidence" value="ECO:0007669"/>
    <property type="project" value="UniProtKB-UniRule"/>
</dbReference>
<feature type="compositionally biased region" description="Basic and acidic residues" evidence="2">
    <location>
        <begin position="628"/>
        <end position="638"/>
    </location>
</feature>
<dbReference type="PANTHER" id="PTHR15592">
    <property type="entry name" value="MATRIN 3/NUCLEAR PROTEIN 220-RELATED"/>
    <property type="match status" value="1"/>
</dbReference>
<dbReference type="AlphaFoldDB" id="A0A0N1I1I1"/>
<feature type="region of interest" description="Disordered" evidence="2">
    <location>
        <begin position="63"/>
        <end position="92"/>
    </location>
</feature>
<evidence type="ECO:0000259" key="3">
    <source>
        <dbReference type="PROSITE" id="PS50102"/>
    </source>
</evidence>
<dbReference type="SUPFAM" id="SSF54928">
    <property type="entry name" value="RNA-binding domain, RBD"/>
    <property type="match status" value="2"/>
</dbReference>
<dbReference type="VEuPathDB" id="TriTrypDB:Lsey_0035_0040"/>
<keyword evidence="1" id="KW-0694">RNA-binding</keyword>
<accession>A0A0N1I1I1</accession>
<dbReference type="SMART" id="SM00360">
    <property type="entry name" value="RRM"/>
    <property type="match status" value="4"/>
</dbReference>
<evidence type="ECO:0000256" key="1">
    <source>
        <dbReference type="PROSITE-ProRule" id="PRU00176"/>
    </source>
</evidence>
<comment type="caution">
    <text evidence="4">The sequence shown here is derived from an EMBL/GenBank/DDBJ whole genome shotgun (WGS) entry which is preliminary data.</text>
</comment>
<dbReference type="InterPro" id="IPR035979">
    <property type="entry name" value="RBD_domain_sf"/>
</dbReference>
<dbReference type="InterPro" id="IPR000504">
    <property type="entry name" value="RRM_dom"/>
</dbReference>
<dbReference type="OrthoDB" id="296632at2759"/>
<feature type="region of interest" description="Disordered" evidence="2">
    <location>
        <begin position="620"/>
        <end position="712"/>
    </location>
</feature>
<feature type="domain" description="RRM" evidence="3">
    <location>
        <begin position="549"/>
        <end position="621"/>
    </location>
</feature>
<protein>
    <recommendedName>
        <fullName evidence="3">RRM domain-containing protein</fullName>
    </recommendedName>
</protein>
<proteinExistence type="predicted"/>
<organism evidence="4 5">
    <name type="scientific">Leptomonas seymouri</name>
    <dbReference type="NCBI Taxonomy" id="5684"/>
    <lineage>
        <taxon>Eukaryota</taxon>
        <taxon>Discoba</taxon>
        <taxon>Euglenozoa</taxon>
        <taxon>Kinetoplastea</taxon>
        <taxon>Metakinetoplastina</taxon>
        <taxon>Trypanosomatida</taxon>
        <taxon>Trypanosomatidae</taxon>
        <taxon>Leishmaniinae</taxon>
        <taxon>Leptomonas</taxon>
    </lineage>
</organism>
<evidence type="ECO:0000256" key="2">
    <source>
        <dbReference type="SAM" id="MobiDB-lite"/>
    </source>
</evidence>
<name>A0A0N1I1I1_LEPSE</name>
<evidence type="ECO:0000313" key="5">
    <source>
        <dbReference type="Proteomes" id="UP000038009"/>
    </source>
</evidence>
<feature type="compositionally biased region" description="Basic residues" evidence="2">
    <location>
        <begin position="702"/>
        <end position="712"/>
    </location>
</feature>
<dbReference type="Proteomes" id="UP000038009">
    <property type="component" value="Unassembled WGS sequence"/>
</dbReference>